<feature type="domain" description="FecR protein" evidence="2">
    <location>
        <begin position="186"/>
        <end position="280"/>
    </location>
</feature>
<keyword evidence="5" id="KW-1185">Reference proteome</keyword>
<keyword evidence="1" id="KW-0812">Transmembrane</keyword>
<dbReference type="Gene3D" id="2.60.120.1440">
    <property type="match status" value="1"/>
</dbReference>
<evidence type="ECO:0000259" key="3">
    <source>
        <dbReference type="Pfam" id="PF16344"/>
    </source>
</evidence>
<dbReference type="InterPro" id="IPR006860">
    <property type="entry name" value="FecR"/>
</dbReference>
<organism evidence="4 5">
    <name type="scientific">Solitalea longa</name>
    <dbReference type="NCBI Taxonomy" id="2079460"/>
    <lineage>
        <taxon>Bacteria</taxon>
        <taxon>Pseudomonadati</taxon>
        <taxon>Bacteroidota</taxon>
        <taxon>Sphingobacteriia</taxon>
        <taxon>Sphingobacteriales</taxon>
        <taxon>Sphingobacteriaceae</taxon>
        <taxon>Solitalea</taxon>
    </lineage>
</organism>
<evidence type="ECO:0008006" key="6">
    <source>
        <dbReference type="Google" id="ProtNLM"/>
    </source>
</evidence>
<evidence type="ECO:0000256" key="1">
    <source>
        <dbReference type="SAM" id="Phobius"/>
    </source>
</evidence>
<dbReference type="Gene3D" id="3.55.50.30">
    <property type="match status" value="1"/>
</dbReference>
<dbReference type="FunFam" id="2.60.120.1440:FF:000001">
    <property type="entry name" value="Putative anti-sigma factor"/>
    <property type="match status" value="1"/>
</dbReference>
<name>A0A2S5A5V9_9SPHI</name>
<dbReference type="EMBL" id="PQVF01000003">
    <property type="protein sequence ID" value="POY37925.1"/>
    <property type="molecule type" value="Genomic_DNA"/>
</dbReference>
<dbReference type="InterPro" id="IPR032508">
    <property type="entry name" value="FecR_C"/>
</dbReference>
<dbReference type="OrthoDB" id="629393at2"/>
<reference evidence="4 5" key="1">
    <citation type="submission" date="2018-01" db="EMBL/GenBank/DDBJ databases">
        <authorList>
            <person name="Gaut B.S."/>
            <person name="Morton B.R."/>
            <person name="Clegg M.T."/>
            <person name="Duvall M.R."/>
        </authorList>
    </citation>
    <scope>NUCLEOTIDE SEQUENCE [LARGE SCALE GENOMIC DNA]</scope>
    <source>
        <strain evidence="4 5">HR-AV</strain>
    </source>
</reference>
<dbReference type="PANTHER" id="PTHR30273">
    <property type="entry name" value="PERIPLASMIC SIGNAL SENSOR AND SIGMA FACTOR ACTIVATOR FECR-RELATED"/>
    <property type="match status" value="1"/>
</dbReference>
<protein>
    <recommendedName>
        <fullName evidence="6">Anti-sigma factor</fullName>
    </recommendedName>
</protein>
<dbReference type="AlphaFoldDB" id="A0A2S5A5V9"/>
<evidence type="ECO:0000313" key="5">
    <source>
        <dbReference type="Proteomes" id="UP000236893"/>
    </source>
</evidence>
<evidence type="ECO:0000259" key="2">
    <source>
        <dbReference type="Pfam" id="PF04773"/>
    </source>
</evidence>
<gene>
    <name evidence="4" type="ORF">C3K47_05205</name>
</gene>
<dbReference type="InterPro" id="IPR012373">
    <property type="entry name" value="Ferrdict_sens_TM"/>
</dbReference>
<dbReference type="Pfam" id="PF16344">
    <property type="entry name" value="FecR_C"/>
    <property type="match status" value="1"/>
</dbReference>
<proteinExistence type="predicted"/>
<sequence length="393" mass="44117">MEKIYSIEELIIDDTFINYCYNANAHDVEKWNAYINSNNQADVEEAKRFVYGLGNMLASSQVNESFRKFKSLTEDISHVTKVKSLWKSIGRIAAAAIIILSVGGGIYLYQHNKKITAEDTKILAEVKPGSNKAILTLANGKRIALEEAKTGLLSNEGGTSVNKTSDGLLKYNDSQNEDSPPSFNKLEIPRGGQYQVVLSDGSKVWLNSASILIYPTSFDTKERKVELIGEAYFEIAKDKTKPFRVVSKEQTVEVLGTHFNISNYPDDMSVHTTLLEGSVRVVAKSTGSTQILKPGGQINISGNSIQIDQHADIEEVIAWKNGDFNFKGEDIKSIMRQLSRWYNIDVRYEGKVTDEVYYAKISRNKNISEVLKLLEQAEGVHFKIQERRIIVMQ</sequence>
<dbReference type="GO" id="GO:0016989">
    <property type="term" value="F:sigma factor antagonist activity"/>
    <property type="evidence" value="ECO:0007669"/>
    <property type="project" value="TreeGrafter"/>
</dbReference>
<dbReference type="Proteomes" id="UP000236893">
    <property type="component" value="Unassembled WGS sequence"/>
</dbReference>
<accession>A0A2S5A5V9</accession>
<keyword evidence="1" id="KW-1133">Transmembrane helix</keyword>
<evidence type="ECO:0000313" key="4">
    <source>
        <dbReference type="EMBL" id="POY37925.1"/>
    </source>
</evidence>
<dbReference type="Pfam" id="PF04773">
    <property type="entry name" value="FecR"/>
    <property type="match status" value="1"/>
</dbReference>
<feature type="domain" description="Protein FecR C-terminal" evidence="3">
    <location>
        <begin position="323"/>
        <end position="391"/>
    </location>
</feature>
<comment type="caution">
    <text evidence="4">The sequence shown here is derived from an EMBL/GenBank/DDBJ whole genome shotgun (WGS) entry which is preliminary data.</text>
</comment>
<dbReference type="RefSeq" id="WP_103788056.1">
    <property type="nucleotide sequence ID" value="NZ_PQVF01000003.1"/>
</dbReference>
<dbReference type="PANTHER" id="PTHR30273:SF2">
    <property type="entry name" value="PROTEIN FECR"/>
    <property type="match status" value="1"/>
</dbReference>
<keyword evidence="1" id="KW-0472">Membrane</keyword>
<feature type="transmembrane region" description="Helical" evidence="1">
    <location>
        <begin position="89"/>
        <end position="109"/>
    </location>
</feature>